<dbReference type="EMBL" id="LR589128">
    <property type="protein sequence ID" value="VTP02141.1"/>
    <property type="molecule type" value="Genomic_DNA"/>
</dbReference>
<organism evidence="1">
    <name type="scientific">Mycobacterium riyadhense</name>
    <dbReference type="NCBI Taxonomy" id="486698"/>
    <lineage>
        <taxon>Bacteria</taxon>
        <taxon>Bacillati</taxon>
        <taxon>Actinomycetota</taxon>
        <taxon>Actinomycetes</taxon>
        <taxon>Mycobacteriales</taxon>
        <taxon>Mycobacteriaceae</taxon>
        <taxon>Mycobacterium</taxon>
    </lineage>
</organism>
<accession>A0A653EYY8</accession>
<name>A0A653EYY8_9MYCO</name>
<dbReference type="SUPFAM" id="SSF52777">
    <property type="entry name" value="CoA-dependent acyltransferases"/>
    <property type="match status" value="1"/>
</dbReference>
<proteinExistence type="predicted"/>
<gene>
    <name evidence="1" type="ORF">BIN_B_04376</name>
</gene>
<sequence length="484" mass="52196">MTNLTKATNKNMDNVIDLADQAMFLGEQATGATGLLQCAWVYNRAVDLDGLRRFHHHLQRGRLCRRIERSPLPFGRHRWVSPDRVPELEIVATARPRAEFDAWLAEQAGSPVDAEHGPAWHLAALPFTDGGTGVSLVISHCLADGLGLCQALADAAVGRGVPARWPAAGSRRRSTIVREDIRQTVRDIPGFGRAVAAAARLAWRERARAATAAPLPARPTTPDEAVTLAMATVFVDADDWDICAHIRGATSNALFAAVAARLAHRVGRVAADGSLTLAMPVNERTVGDTRANAVTNVDITVERVPRTTDLREIRATIKQALIRHREVPNERWALMPLVPLLPKRLVRNLVSVAAGTPSTVVTSNLGAIDPTVARLDGTGADHFAMMSLFPGVTTAILHRTGGRLALVSGRVHGRIFISVLAYQPGYCNTNDVLHQDVLSTLDDFSLSASPGWPCPDSQRLASRLDRWAPMSLATNSCSGLPVVP</sequence>
<dbReference type="AlphaFoldDB" id="A0A653EYY8"/>
<dbReference type="Gene3D" id="3.30.559.10">
    <property type="entry name" value="Chloramphenicol acetyltransferase-like domain"/>
    <property type="match status" value="1"/>
</dbReference>
<evidence type="ECO:0000313" key="1">
    <source>
        <dbReference type="EMBL" id="VTP02141.1"/>
    </source>
</evidence>
<dbReference type="InterPro" id="IPR023213">
    <property type="entry name" value="CAT-like_dom_sf"/>
</dbReference>
<evidence type="ECO:0008006" key="2">
    <source>
        <dbReference type="Google" id="ProtNLM"/>
    </source>
</evidence>
<reference evidence="1" key="1">
    <citation type="submission" date="2019-05" db="EMBL/GenBank/DDBJ databases">
        <authorList>
            <person name="Naeem R."/>
            <person name="Antony C."/>
            <person name="Guan Q."/>
        </authorList>
    </citation>
    <scope>NUCLEOTIDE SEQUENCE</scope>
    <source>
        <strain evidence="1">2</strain>
    </source>
</reference>
<protein>
    <recommendedName>
        <fullName evidence="2">Diacylglycerol O-acyltransferase</fullName>
    </recommendedName>
</protein>